<dbReference type="NCBIfam" id="TIGR01444">
    <property type="entry name" value="fkbM_fam"/>
    <property type="match status" value="1"/>
</dbReference>
<dbReference type="Pfam" id="PF05050">
    <property type="entry name" value="Methyltransf_21"/>
    <property type="match status" value="1"/>
</dbReference>
<dbReference type="Proteomes" id="UP001445335">
    <property type="component" value="Unassembled WGS sequence"/>
</dbReference>
<dbReference type="Gene3D" id="3.40.50.150">
    <property type="entry name" value="Vaccinia Virus protein VP39"/>
    <property type="match status" value="1"/>
</dbReference>
<feature type="region of interest" description="Disordered" evidence="1">
    <location>
        <begin position="560"/>
        <end position="607"/>
    </location>
</feature>
<dbReference type="AlphaFoldDB" id="A0AAW1S968"/>
<feature type="compositionally biased region" description="Basic and acidic residues" evidence="1">
    <location>
        <begin position="582"/>
        <end position="607"/>
    </location>
</feature>
<keyword evidence="4" id="KW-1185">Reference proteome</keyword>
<proteinExistence type="predicted"/>
<dbReference type="InterPro" id="IPR052514">
    <property type="entry name" value="SAM-dependent_MTase"/>
</dbReference>
<gene>
    <name evidence="3" type="ORF">WJX81_001323</name>
</gene>
<evidence type="ECO:0000313" key="4">
    <source>
        <dbReference type="Proteomes" id="UP001445335"/>
    </source>
</evidence>
<accession>A0AAW1S968</accession>
<dbReference type="InterPro" id="IPR006342">
    <property type="entry name" value="FkbM_mtfrase"/>
</dbReference>
<evidence type="ECO:0000256" key="1">
    <source>
        <dbReference type="SAM" id="MobiDB-lite"/>
    </source>
</evidence>
<organism evidence="3 4">
    <name type="scientific">Elliptochloris bilobata</name>
    <dbReference type="NCBI Taxonomy" id="381761"/>
    <lineage>
        <taxon>Eukaryota</taxon>
        <taxon>Viridiplantae</taxon>
        <taxon>Chlorophyta</taxon>
        <taxon>core chlorophytes</taxon>
        <taxon>Trebouxiophyceae</taxon>
        <taxon>Trebouxiophyceae incertae sedis</taxon>
        <taxon>Elliptochloris clade</taxon>
        <taxon>Elliptochloris</taxon>
    </lineage>
</organism>
<evidence type="ECO:0000313" key="3">
    <source>
        <dbReference type="EMBL" id="KAK9842464.1"/>
    </source>
</evidence>
<evidence type="ECO:0000259" key="2">
    <source>
        <dbReference type="Pfam" id="PF05050"/>
    </source>
</evidence>
<protein>
    <recommendedName>
        <fullName evidence="2">Methyltransferase FkbM domain-containing protein</fullName>
    </recommendedName>
</protein>
<dbReference type="PANTHER" id="PTHR34203:SF13">
    <property type="entry name" value="EXPRESSED PROTEIN"/>
    <property type="match status" value="1"/>
</dbReference>
<name>A0AAW1S968_9CHLO</name>
<feature type="domain" description="Methyltransferase FkbM" evidence="2">
    <location>
        <begin position="220"/>
        <end position="392"/>
    </location>
</feature>
<dbReference type="InterPro" id="IPR029063">
    <property type="entry name" value="SAM-dependent_MTases_sf"/>
</dbReference>
<dbReference type="PANTHER" id="PTHR34203">
    <property type="entry name" value="METHYLTRANSFERASE, FKBM FAMILY PROTEIN"/>
    <property type="match status" value="1"/>
</dbReference>
<sequence>MLAGAGVGVCFKSGFSWAGEGGNDGEISIGEHSTQRSYLGTRKDNPARVVAGVDAAGRKAAASIAAALAGVEGGENPTRFPWDDKTVERSVCTDTCARARDGTCDDGRSGAGQVFCDLGTDCADCGPWKHRGPAGGNASAAPIQALVARGVEVYVARTKTVPSFIMPFTNPKHDVDVSGQMHSNGQVELGITQIWYTRLKEACAAKPDAAGKRPPRLVADVGANFGYYSLYAATMGCRVLAWEPVPTFRAFLEYGVELNRLGGLVDVRAAAVSDKAGAEYELVVPQRGIWGTASIDGRNIDKNINNEGAYEKYKVKGERVDAVVAEDVALLKMDVEGFEPTAFESAKGVLDTFKVENIVMEYSPGVYDTTNRWDDYPDWPRMLIYLLEHGFSLLHVRDEFVRAALLGPEFDGALPPFEEITAENLACDLEDAKKLQARTLGCQAPEELSSAFPEWVGCNFIPENLHPKSFRGYIGHNTNVWAAASRTGIKVGQPAGVQGLAQAPTEWYGRDRRYGMGRRECKYLPLHIQVKHRCHCADEAVCGAEAAMVERLAAEGLLTPNNGALDPDDVPVLPGLDEDPEEVKKAAAKEAAAKRKAEGGREIPEDR</sequence>
<dbReference type="EMBL" id="JALJOU010000007">
    <property type="protein sequence ID" value="KAK9842464.1"/>
    <property type="molecule type" value="Genomic_DNA"/>
</dbReference>
<comment type="caution">
    <text evidence="3">The sequence shown here is derived from an EMBL/GenBank/DDBJ whole genome shotgun (WGS) entry which is preliminary data.</text>
</comment>
<dbReference type="SUPFAM" id="SSF53335">
    <property type="entry name" value="S-adenosyl-L-methionine-dependent methyltransferases"/>
    <property type="match status" value="1"/>
</dbReference>
<reference evidence="3 4" key="1">
    <citation type="journal article" date="2024" name="Nat. Commun.">
        <title>Phylogenomics reveals the evolutionary origins of lichenization in chlorophyte algae.</title>
        <authorList>
            <person name="Puginier C."/>
            <person name="Libourel C."/>
            <person name="Otte J."/>
            <person name="Skaloud P."/>
            <person name="Haon M."/>
            <person name="Grisel S."/>
            <person name="Petersen M."/>
            <person name="Berrin J.G."/>
            <person name="Delaux P.M."/>
            <person name="Dal Grande F."/>
            <person name="Keller J."/>
        </authorList>
    </citation>
    <scope>NUCLEOTIDE SEQUENCE [LARGE SCALE GENOMIC DNA]</scope>
    <source>
        <strain evidence="3 4">SAG 245.80</strain>
    </source>
</reference>